<gene>
    <name evidence="2" type="ORF">RHP49_00335</name>
</gene>
<dbReference type="SUPFAM" id="SSF110857">
    <property type="entry name" value="Gamma-glutamyl cyclotransferase-like"/>
    <property type="match status" value="1"/>
</dbReference>
<sequence length="132" mass="15173">METSDYLFVYGTLQKDIDNDMSKFLSKHAILVAKGYFHGKLYKVSWFPGAIISSNALDKVYGSVFKLINSETVFKVLDDYEGIGENYPKPNLYKKDTVTAYLDNGLTLKTWVYIYNHRVTDLEQIISGDFFN</sequence>
<keyword evidence="3" id="KW-1185">Reference proteome</keyword>
<dbReference type="InterPro" id="IPR013024">
    <property type="entry name" value="GGCT-like"/>
</dbReference>
<feature type="domain" description="Gamma-glutamylcyclotransferase AIG2-like" evidence="1">
    <location>
        <begin position="7"/>
        <end position="130"/>
    </location>
</feature>
<dbReference type="EMBL" id="CP134536">
    <property type="protein sequence ID" value="WNH12721.1"/>
    <property type="molecule type" value="Genomic_DNA"/>
</dbReference>
<evidence type="ECO:0000313" key="3">
    <source>
        <dbReference type="Proteomes" id="UP001303407"/>
    </source>
</evidence>
<dbReference type="Proteomes" id="UP001303407">
    <property type="component" value="Chromosome"/>
</dbReference>
<evidence type="ECO:0000313" key="2">
    <source>
        <dbReference type="EMBL" id="WNH12721.1"/>
    </source>
</evidence>
<dbReference type="Gene3D" id="3.10.490.10">
    <property type="entry name" value="Gamma-glutamyl cyclotransferase-like"/>
    <property type="match status" value="1"/>
</dbReference>
<dbReference type="RefSeq" id="WP_415862702.1">
    <property type="nucleotide sequence ID" value="NZ_CP134536.1"/>
</dbReference>
<name>A0ABY9Y3R5_9FLAO</name>
<dbReference type="InterPro" id="IPR036568">
    <property type="entry name" value="GGCT-like_sf"/>
</dbReference>
<reference evidence="2 3" key="1">
    <citation type="submission" date="2023-09" db="EMBL/GenBank/DDBJ databases">
        <title>Thalassobella suaedae gen. nov., sp. nov., a marine bacterium of the family Flavobacteriaceae isolated from a halophyte Suaeda japonica.</title>
        <authorList>
            <person name="Lee S.Y."/>
            <person name="Hwang C.Y."/>
        </authorList>
    </citation>
    <scope>NUCLEOTIDE SEQUENCE [LARGE SCALE GENOMIC DNA]</scope>
    <source>
        <strain evidence="2 3">HL-DH10</strain>
    </source>
</reference>
<proteinExistence type="predicted"/>
<organism evidence="2 3">
    <name type="scientific">Thalassobellus suaedae</name>
    <dbReference type="NCBI Taxonomy" id="3074124"/>
    <lineage>
        <taxon>Bacteria</taxon>
        <taxon>Pseudomonadati</taxon>
        <taxon>Bacteroidota</taxon>
        <taxon>Flavobacteriia</taxon>
        <taxon>Flavobacteriales</taxon>
        <taxon>Flavobacteriaceae</taxon>
        <taxon>Thalassobellus</taxon>
    </lineage>
</organism>
<dbReference type="CDD" id="cd06661">
    <property type="entry name" value="GGCT_like"/>
    <property type="match status" value="1"/>
</dbReference>
<protein>
    <submittedName>
        <fullName evidence="2">Gamma-glutamylcyclotransferase family protein</fullName>
    </submittedName>
</protein>
<dbReference type="InterPro" id="IPR009288">
    <property type="entry name" value="AIG2-like_dom"/>
</dbReference>
<dbReference type="Pfam" id="PF06094">
    <property type="entry name" value="GGACT"/>
    <property type="match status" value="1"/>
</dbReference>
<evidence type="ECO:0000259" key="1">
    <source>
        <dbReference type="Pfam" id="PF06094"/>
    </source>
</evidence>
<accession>A0ABY9Y3R5</accession>